<protein>
    <recommendedName>
        <fullName evidence="1">Fervidolysin-like N-terminal prodomain domain-containing protein</fullName>
    </recommendedName>
</protein>
<evidence type="ECO:0000313" key="2">
    <source>
        <dbReference type="EMBL" id="QVV90312.1"/>
    </source>
</evidence>
<dbReference type="KEGG" id="mrtj:KHC33_07480"/>
<proteinExistence type="predicted"/>
<accession>A0A8E7EIN5</accession>
<dbReference type="Pfam" id="PF22148">
    <property type="entry name" value="Fervidolysin_NPro-like"/>
    <property type="match status" value="1"/>
</dbReference>
<dbReference type="AlphaFoldDB" id="A0A8E7EIN5"/>
<sequence length="239" mass="25627">MQISIGLLLVLGVCVIFGVFVIADNVTKGSGGSLPVQEIPDGENSSIQADLLVRFNPELWNTFAMKVAANASHTYIGSTVETDYTDLGLAGLQLVKLPPGMTVKEGVSYYQALPYVQYAEPNAVYSIESTSNSTAAQPASLSAVSDNLTSHNSRLLVQFKVQAFPDRQNLSVYANQTHASLNATLVKDFTADGLAGLHLIELPSKIGVQEGIGFYKNQSSVLFVEPDYPVSITTPKKKV</sequence>
<dbReference type="RefSeq" id="WP_214421083.1">
    <property type="nucleotide sequence ID" value="NZ_CP075546.1"/>
</dbReference>
<evidence type="ECO:0000313" key="3">
    <source>
        <dbReference type="Proteomes" id="UP000680656"/>
    </source>
</evidence>
<dbReference type="Proteomes" id="UP000680656">
    <property type="component" value="Chromosome"/>
</dbReference>
<dbReference type="EMBL" id="CP075546">
    <property type="protein sequence ID" value="QVV90312.1"/>
    <property type="molecule type" value="Genomic_DNA"/>
</dbReference>
<gene>
    <name evidence="2" type="ORF">KHC33_07480</name>
</gene>
<dbReference type="InterPro" id="IPR054399">
    <property type="entry name" value="Fervidolysin-like_N_prodom"/>
</dbReference>
<name>A0A8E7EIN5_9EURY</name>
<reference evidence="2 3" key="1">
    <citation type="submission" date="2021-05" db="EMBL/GenBank/DDBJ databases">
        <title>A novel Methanospirillum isolate from a pyrite-forming mixed culture.</title>
        <authorList>
            <person name="Bunk B."/>
            <person name="Sproer C."/>
            <person name="Spring S."/>
            <person name="Pester M."/>
        </authorList>
    </citation>
    <scope>NUCLEOTIDE SEQUENCE [LARGE SCALE GENOMIC DNA]</scope>
    <source>
        <strain evidence="2 3">J.3.6.1-F.2.7.3</strain>
    </source>
</reference>
<dbReference type="GeneID" id="65097014"/>
<keyword evidence="3" id="KW-1185">Reference proteome</keyword>
<evidence type="ECO:0000259" key="1">
    <source>
        <dbReference type="Pfam" id="PF22148"/>
    </source>
</evidence>
<feature type="domain" description="Fervidolysin-like N-terminal prodomain" evidence="1">
    <location>
        <begin position="66"/>
        <end position="122"/>
    </location>
</feature>
<organism evidence="2 3">
    <name type="scientific">Methanospirillum purgamenti</name>
    <dbReference type="NCBI Taxonomy" id="2834276"/>
    <lineage>
        <taxon>Archaea</taxon>
        <taxon>Methanobacteriati</taxon>
        <taxon>Methanobacteriota</taxon>
        <taxon>Stenosarchaea group</taxon>
        <taxon>Methanomicrobia</taxon>
        <taxon>Methanomicrobiales</taxon>
        <taxon>Methanospirillaceae</taxon>
        <taxon>Methanospirillum</taxon>
    </lineage>
</organism>